<dbReference type="GeneID" id="1465935"/>
<keyword evidence="1" id="KW-1133">Transmembrane helix</keyword>
<comment type="caution">
    <text evidence="2">The sequence shown here is derived from an EMBL/GenBank/DDBJ whole genome shotgun (WGS) entry which is preliminary data.</text>
</comment>
<evidence type="ECO:0000256" key="1">
    <source>
        <dbReference type="SAM" id="Phobius"/>
    </source>
</evidence>
<gene>
    <name evidence="2" type="ORF">HA333_04700</name>
</gene>
<dbReference type="EMBL" id="DUJP01000019">
    <property type="protein sequence ID" value="HII46754.1"/>
    <property type="molecule type" value="Genomic_DNA"/>
</dbReference>
<protein>
    <submittedName>
        <fullName evidence="2">Uncharacterized protein</fullName>
    </submittedName>
</protein>
<evidence type="ECO:0000313" key="3">
    <source>
        <dbReference type="Proteomes" id="UP000651120"/>
    </source>
</evidence>
<reference evidence="2" key="1">
    <citation type="journal article" date="2020" name="bioRxiv">
        <title>A rank-normalized archaeal taxonomy based on genome phylogeny resolves widespread incomplete and uneven classifications.</title>
        <authorList>
            <person name="Rinke C."/>
            <person name="Chuvochina M."/>
            <person name="Mussig A.J."/>
            <person name="Chaumeil P.-A."/>
            <person name="Waite D.W."/>
            <person name="Whitman W.B."/>
            <person name="Parks D.H."/>
            <person name="Hugenholtz P."/>
        </authorList>
    </citation>
    <scope>NUCLEOTIDE SEQUENCE</scope>
    <source>
        <strain evidence="2">UBA8839</strain>
    </source>
</reference>
<keyword evidence="1" id="KW-0472">Membrane</keyword>
<dbReference type="AlphaFoldDB" id="A0A832SZZ4"/>
<keyword evidence="1" id="KW-0812">Transmembrane</keyword>
<evidence type="ECO:0000313" key="2">
    <source>
        <dbReference type="EMBL" id="HII46754.1"/>
    </source>
</evidence>
<dbReference type="OMA" id="TEMVIEW"/>
<proteinExistence type="predicted"/>
<dbReference type="Proteomes" id="UP000651120">
    <property type="component" value="Unassembled WGS sequence"/>
</dbReference>
<name>A0A832SZZ4_9CREN</name>
<organism evidence="2 3">
    <name type="scientific">Pyrobaculum aerophilum</name>
    <dbReference type="NCBI Taxonomy" id="13773"/>
    <lineage>
        <taxon>Archaea</taxon>
        <taxon>Thermoproteota</taxon>
        <taxon>Thermoprotei</taxon>
        <taxon>Thermoproteales</taxon>
        <taxon>Thermoproteaceae</taxon>
        <taxon>Pyrobaculum</taxon>
    </lineage>
</organism>
<dbReference type="RefSeq" id="WP_011008157.1">
    <property type="nucleotide sequence ID" value="NZ_DUJP01000019.1"/>
</dbReference>
<feature type="transmembrane region" description="Helical" evidence="1">
    <location>
        <begin position="267"/>
        <end position="287"/>
    </location>
</feature>
<sequence length="293" mass="32524">MRSLPLILAVAALLLAAPQIEIVYDFGGVVVNKTCYLAKTPEVIAPKVKALMEIDRAAKMLPSVKAFVEDLKKMPGVYIRGDEILSEEALRRLKDSGEDRVNLSLEVYIFGNKSLIDYVVRRAKGLEVGMTIFYINAKAPEYPGRKKMIEVTLEWAKKYVKAYGNRSLLLGFELDMPLIVLGVINATEEEADKVAAQMRGIVPCEYPMIYYATKFYLLHQKSPDETAMGNVTKSDFVKHLVELNKRDDAPAVEDALVAKSADSPMDWVGVLLAALFAALATLAVVLYRAGDRF</sequence>
<accession>A0A832SZZ4</accession>